<keyword evidence="6" id="KW-0812">Transmembrane</keyword>
<evidence type="ECO:0000256" key="11">
    <source>
        <dbReference type="ARBA" id="ARBA00023180"/>
    </source>
</evidence>
<dbReference type="InterPro" id="IPR022751">
    <property type="entry name" value="Alpha_mannosyltransferase"/>
</dbReference>
<name>A0A1E3QHH8_9ASCO</name>
<dbReference type="RefSeq" id="XP_018982232.1">
    <property type="nucleotide sequence ID" value="XM_019132085.1"/>
</dbReference>
<dbReference type="OrthoDB" id="430354at2759"/>
<evidence type="ECO:0000256" key="5">
    <source>
        <dbReference type="ARBA" id="ARBA00022679"/>
    </source>
</evidence>
<dbReference type="PANTHER" id="PTHR31392:SF1">
    <property type="entry name" value="ALPHA-1,3-MANNOSYLTRANSFERASE MNN1-RELATED"/>
    <property type="match status" value="1"/>
</dbReference>
<sequence>FINTGTLFFKDRDLDLTHSEYDGEFFHRMLPTVLDDILFDIPATSNYTIKNPFMDPKMRRRHYMEAGVVVYRKSAHFTGSLMAFSMNFWNQAREKLWGDKEMFWLGMSMAGDENYGFNGNCAGSVGKVTPKEFRPDGVVSAELCSIQPAHISSDDDQTLLWINSGFKFCKKMGTFDSFKKNQHAQMFSGARSLLDLETFNELSIKKMYHDSISIEAAIIPPGAAFKREKKGEPRMGWEQQRSCGGYLWCGFTNVGGSLEENFLGKLVHFSIVDKLRFKFLGDLWTGYGIVQQNVPERKNPF</sequence>
<evidence type="ECO:0000256" key="2">
    <source>
        <dbReference type="ARBA" id="ARBA00004922"/>
    </source>
</evidence>
<keyword evidence="5 12" id="KW-0808">Transferase</keyword>
<comment type="pathway">
    <text evidence="2">Protein modification; protein glycosylation.</text>
</comment>
<evidence type="ECO:0000256" key="8">
    <source>
        <dbReference type="ARBA" id="ARBA00022989"/>
    </source>
</evidence>
<evidence type="ECO:0000256" key="7">
    <source>
        <dbReference type="ARBA" id="ARBA00022968"/>
    </source>
</evidence>
<keyword evidence="10" id="KW-0472">Membrane</keyword>
<keyword evidence="13" id="KW-1185">Reference proteome</keyword>
<keyword evidence="9" id="KW-0333">Golgi apparatus</keyword>
<evidence type="ECO:0000313" key="13">
    <source>
        <dbReference type="Proteomes" id="UP000094336"/>
    </source>
</evidence>
<protein>
    <submittedName>
        <fullName evidence="12">Glycosyltransferase family 71 protein</fullName>
    </submittedName>
</protein>
<evidence type="ECO:0000313" key="12">
    <source>
        <dbReference type="EMBL" id="ODQ76904.1"/>
    </source>
</evidence>
<evidence type="ECO:0000256" key="1">
    <source>
        <dbReference type="ARBA" id="ARBA00004323"/>
    </source>
</evidence>
<dbReference type="GO" id="GO:0006493">
    <property type="term" value="P:protein O-linked glycosylation"/>
    <property type="evidence" value="ECO:0007669"/>
    <property type="project" value="TreeGrafter"/>
</dbReference>
<reference evidence="13" key="1">
    <citation type="submission" date="2016-05" db="EMBL/GenBank/DDBJ databases">
        <title>Comparative genomics of biotechnologically important yeasts.</title>
        <authorList>
            <consortium name="DOE Joint Genome Institute"/>
            <person name="Riley R."/>
            <person name="Haridas S."/>
            <person name="Wolfe K.H."/>
            <person name="Lopes M.R."/>
            <person name="Hittinger C.T."/>
            <person name="Goker M."/>
            <person name="Salamov A."/>
            <person name="Wisecaver J."/>
            <person name="Long T.M."/>
            <person name="Aerts A.L."/>
            <person name="Barry K."/>
            <person name="Choi C."/>
            <person name="Clum A."/>
            <person name="Coughlan A.Y."/>
            <person name="Deshpande S."/>
            <person name="Douglass A.P."/>
            <person name="Hanson S.J."/>
            <person name="Klenk H.-P."/>
            <person name="Labutti K."/>
            <person name="Lapidus A."/>
            <person name="Lindquist E."/>
            <person name="Lipzen A."/>
            <person name="Meier-Kolthoff J.P."/>
            <person name="Ohm R.A."/>
            <person name="Otillar R.P."/>
            <person name="Pangilinan J."/>
            <person name="Peng Y."/>
            <person name="Rokas A."/>
            <person name="Rosa C.A."/>
            <person name="Scheuner C."/>
            <person name="Sibirny A.A."/>
            <person name="Slot J.C."/>
            <person name="Stielow J.B."/>
            <person name="Sun H."/>
            <person name="Kurtzman C.P."/>
            <person name="Blackwell M."/>
            <person name="Grigoriev I.V."/>
            <person name="Jeffries T.W."/>
        </authorList>
    </citation>
    <scope>NUCLEOTIDE SEQUENCE [LARGE SCALE GENOMIC DNA]</scope>
    <source>
        <strain evidence="13">NRRL Y-12698</strain>
    </source>
</reference>
<evidence type="ECO:0000256" key="4">
    <source>
        <dbReference type="ARBA" id="ARBA00022676"/>
    </source>
</evidence>
<dbReference type="AlphaFoldDB" id="A0A1E3QHH8"/>
<comment type="similarity">
    <text evidence="3">Belongs to the MNN1/MNT family.</text>
</comment>
<dbReference type="Proteomes" id="UP000094336">
    <property type="component" value="Unassembled WGS sequence"/>
</dbReference>
<dbReference type="EMBL" id="KV454451">
    <property type="protein sequence ID" value="ODQ76904.1"/>
    <property type="molecule type" value="Genomic_DNA"/>
</dbReference>
<keyword evidence="8" id="KW-1133">Transmembrane helix</keyword>
<evidence type="ECO:0000256" key="10">
    <source>
        <dbReference type="ARBA" id="ARBA00023136"/>
    </source>
</evidence>
<evidence type="ECO:0000256" key="6">
    <source>
        <dbReference type="ARBA" id="ARBA00022692"/>
    </source>
</evidence>
<keyword evidence="4" id="KW-0328">Glycosyltransferase</keyword>
<dbReference type="GeneID" id="30149938"/>
<dbReference type="GO" id="GO:0000139">
    <property type="term" value="C:Golgi membrane"/>
    <property type="evidence" value="ECO:0007669"/>
    <property type="project" value="UniProtKB-SubCell"/>
</dbReference>
<dbReference type="Pfam" id="PF11051">
    <property type="entry name" value="Mannosyl_trans3"/>
    <property type="match status" value="1"/>
</dbReference>
<accession>A0A1E3QHH8</accession>
<evidence type="ECO:0000256" key="9">
    <source>
        <dbReference type="ARBA" id="ARBA00023034"/>
    </source>
</evidence>
<keyword evidence="11" id="KW-0325">Glycoprotein</keyword>
<evidence type="ECO:0000256" key="3">
    <source>
        <dbReference type="ARBA" id="ARBA00009105"/>
    </source>
</evidence>
<dbReference type="PANTHER" id="PTHR31392">
    <property type="entry name" value="ALPHA-1,3-MANNOSYLTRANSFERASE MNN1-RELATED"/>
    <property type="match status" value="1"/>
</dbReference>
<comment type="subcellular location">
    <subcellularLocation>
        <location evidence="1">Golgi apparatus membrane</location>
        <topology evidence="1">Single-pass type II membrane protein</topology>
    </subcellularLocation>
</comment>
<dbReference type="GO" id="GO:0000033">
    <property type="term" value="F:alpha-1,3-mannosyltransferase activity"/>
    <property type="evidence" value="ECO:0007669"/>
    <property type="project" value="TreeGrafter"/>
</dbReference>
<proteinExistence type="inferred from homology"/>
<feature type="non-terminal residue" evidence="12">
    <location>
        <position position="1"/>
    </location>
</feature>
<organism evidence="12 13">
    <name type="scientific">Babjeviella inositovora NRRL Y-12698</name>
    <dbReference type="NCBI Taxonomy" id="984486"/>
    <lineage>
        <taxon>Eukaryota</taxon>
        <taxon>Fungi</taxon>
        <taxon>Dikarya</taxon>
        <taxon>Ascomycota</taxon>
        <taxon>Saccharomycotina</taxon>
        <taxon>Pichiomycetes</taxon>
        <taxon>Serinales incertae sedis</taxon>
        <taxon>Babjeviella</taxon>
    </lineage>
</organism>
<gene>
    <name evidence="12" type="ORF">BABINDRAFT_42632</name>
</gene>
<dbReference type="STRING" id="984486.A0A1E3QHH8"/>
<keyword evidence="7" id="KW-0735">Signal-anchor</keyword>